<dbReference type="EMBL" id="CP010951">
    <property type="protein sequence ID" value="AMO24384.1"/>
    <property type="molecule type" value="Genomic_DNA"/>
</dbReference>
<keyword evidence="2" id="KW-1003">Cell membrane</keyword>
<dbReference type="AlphaFoldDB" id="A0A127JWU0"/>
<comment type="subcellular location">
    <subcellularLocation>
        <location evidence="1">Cell membrane</location>
        <topology evidence="1">Multi-pass membrane protein</topology>
    </subcellularLocation>
</comment>
<feature type="transmembrane region" description="Helical" evidence="6">
    <location>
        <begin position="236"/>
        <end position="259"/>
    </location>
</feature>
<dbReference type="Proteomes" id="UP000070433">
    <property type="component" value="Chromosome"/>
</dbReference>
<dbReference type="Pfam" id="PF01943">
    <property type="entry name" value="Polysacc_synt"/>
    <property type="match status" value="1"/>
</dbReference>
<evidence type="ECO:0000313" key="7">
    <source>
        <dbReference type="EMBL" id="AMO24384.1"/>
    </source>
</evidence>
<sequence>MIGSQVSIAVLQGLLFILLASALGAHEFGRVASVIAITSVFLPFAGMGLGNVAIMRISRGQAHAAMSLGNGLAVTAVTGTLGVLVAMLIGEAFLHERGTWLLVLLFGISEILMTKVVDLAAHVFLGLERQGVTALFYNLLMVVRLVFAGALFWGFTTPTALHWAELHLAAGVLSAVVVLFYSVRLLGRPRTGYQTVRNDIGKGFLFSVVIAARSVHTDADKAVLARIASEATAGAYTAAFRLVYMACTPITAVLLSLQARIFRRGDQRGLEGSLTAVRRLVLIGGVYCMLLAVAIYAVAPAVPWLLGDSFDLSPDILRSMCLLPFLVIAQAAASDALNGADAQRRVSTLHTLTAGLSVVLNLLLVPGHGWQGAVMAAYASQGFLVAGLVLTILLGLQAQRKARAA</sequence>
<dbReference type="PANTHER" id="PTHR30250">
    <property type="entry name" value="PST FAMILY PREDICTED COLANIC ACID TRANSPORTER"/>
    <property type="match status" value="1"/>
</dbReference>
<keyword evidence="3 6" id="KW-0812">Transmembrane</keyword>
<gene>
    <name evidence="7" type="ORF">UC35_17990</name>
</gene>
<accession>A0A127JWU0</accession>
<evidence type="ECO:0000256" key="5">
    <source>
        <dbReference type="ARBA" id="ARBA00023136"/>
    </source>
</evidence>
<dbReference type="GO" id="GO:0005886">
    <property type="term" value="C:plasma membrane"/>
    <property type="evidence" value="ECO:0007669"/>
    <property type="project" value="UniProtKB-SubCell"/>
</dbReference>
<dbReference type="InterPro" id="IPR050833">
    <property type="entry name" value="Poly_Biosynth_Transport"/>
</dbReference>
<evidence type="ECO:0000256" key="4">
    <source>
        <dbReference type="ARBA" id="ARBA00022989"/>
    </source>
</evidence>
<evidence type="ECO:0000313" key="8">
    <source>
        <dbReference type="Proteomes" id="UP000070433"/>
    </source>
</evidence>
<keyword evidence="5 6" id="KW-0472">Membrane</keyword>
<feature type="transmembrane region" description="Helical" evidence="6">
    <location>
        <begin position="167"/>
        <end position="187"/>
    </location>
</feature>
<feature type="transmembrane region" description="Helical" evidence="6">
    <location>
        <begin position="67"/>
        <end position="89"/>
    </location>
</feature>
<organism evidence="7 8">
    <name type="scientific">Ramlibacter tataouinensis</name>
    <dbReference type="NCBI Taxonomy" id="94132"/>
    <lineage>
        <taxon>Bacteria</taxon>
        <taxon>Pseudomonadati</taxon>
        <taxon>Pseudomonadota</taxon>
        <taxon>Betaproteobacteria</taxon>
        <taxon>Burkholderiales</taxon>
        <taxon>Comamonadaceae</taxon>
        <taxon>Ramlibacter</taxon>
    </lineage>
</organism>
<feature type="transmembrane region" description="Helical" evidence="6">
    <location>
        <begin position="199"/>
        <end position="216"/>
    </location>
</feature>
<name>A0A127JWU0_9BURK</name>
<evidence type="ECO:0000256" key="2">
    <source>
        <dbReference type="ARBA" id="ARBA00022475"/>
    </source>
</evidence>
<feature type="transmembrane region" description="Helical" evidence="6">
    <location>
        <begin position="134"/>
        <end position="155"/>
    </location>
</feature>
<evidence type="ECO:0000256" key="6">
    <source>
        <dbReference type="SAM" id="Phobius"/>
    </source>
</evidence>
<feature type="transmembrane region" description="Helical" evidence="6">
    <location>
        <begin position="280"/>
        <end position="304"/>
    </location>
</feature>
<dbReference type="InterPro" id="IPR002797">
    <property type="entry name" value="Polysacc_synth"/>
</dbReference>
<proteinExistence type="predicted"/>
<keyword evidence="8" id="KW-1185">Reference proteome</keyword>
<evidence type="ECO:0000256" key="1">
    <source>
        <dbReference type="ARBA" id="ARBA00004651"/>
    </source>
</evidence>
<evidence type="ECO:0000256" key="3">
    <source>
        <dbReference type="ARBA" id="ARBA00022692"/>
    </source>
</evidence>
<feature type="transmembrane region" description="Helical" evidence="6">
    <location>
        <begin position="101"/>
        <end position="127"/>
    </location>
</feature>
<reference evidence="7 8" key="1">
    <citation type="journal article" date="2014" name="Int. J. Syst. Evol. Microbiol.">
        <title>Ramlibacter solisilvae sp. nov., isolated from forest soil, and emended description of the genus Ramlibacter.</title>
        <authorList>
            <person name="Lee H.J."/>
            <person name="Lee S.H."/>
            <person name="Lee S.S."/>
            <person name="Lee J.S."/>
            <person name="Kim Y."/>
            <person name="Kim S.C."/>
            <person name="Jeon C.O."/>
        </authorList>
    </citation>
    <scope>NUCLEOTIDE SEQUENCE [LARGE SCALE GENOMIC DNA]</scope>
    <source>
        <strain evidence="7 8">5-10</strain>
    </source>
</reference>
<feature type="transmembrane region" description="Helical" evidence="6">
    <location>
        <begin position="375"/>
        <end position="396"/>
    </location>
</feature>
<protein>
    <submittedName>
        <fullName evidence="7">Uncharacterized protein</fullName>
    </submittedName>
</protein>
<dbReference type="PANTHER" id="PTHR30250:SF11">
    <property type="entry name" value="O-ANTIGEN TRANSPORTER-RELATED"/>
    <property type="match status" value="1"/>
</dbReference>
<feature type="transmembrane region" description="Helical" evidence="6">
    <location>
        <begin position="34"/>
        <end position="55"/>
    </location>
</feature>
<keyword evidence="4 6" id="KW-1133">Transmembrane helix</keyword>